<evidence type="ECO:0000313" key="11">
    <source>
        <dbReference type="Proteomes" id="UP000244962"/>
    </source>
</evidence>
<dbReference type="InterPro" id="IPR020097">
    <property type="entry name" value="PsdUridine_synth_TruA_a/b_dom"/>
</dbReference>
<dbReference type="HAMAP" id="MF_00171">
    <property type="entry name" value="TruA"/>
    <property type="match status" value="1"/>
</dbReference>
<dbReference type="SUPFAM" id="SSF55120">
    <property type="entry name" value="Pseudouridine synthase"/>
    <property type="match status" value="1"/>
</dbReference>
<comment type="similarity">
    <text evidence="1 4 7">Belongs to the tRNA pseudouridine synthase TruA family.</text>
</comment>
<dbReference type="Pfam" id="PF01416">
    <property type="entry name" value="PseudoU_synth_1"/>
    <property type="match status" value="2"/>
</dbReference>
<evidence type="ECO:0000313" key="10">
    <source>
        <dbReference type="EMBL" id="PWC07046.1"/>
    </source>
</evidence>
<proteinExistence type="inferred from homology"/>
<organism evidence="10 11">
    <name type="scientific">Mycetocola zhujimingii</name>
    <dbReference type="NCBI Taxonomy" id="2079792"/>
    <lineage>
        <taxon>Bacteria</taxon>
        <taxon>Bacillati</taxon>
        <taxon>Actinomycetota</taxon>
        <taxon>Actinomycetes</taxon>
        <taxon>Micrococcales</taxon>
        <taxon>Microbacteriaceae</taxon>
        <taxon>Mycetocola</taxon>
    </lineage>
</organism>
<evidence type="ECO:0000256" key="3">
    <source>
        <dbReference type="ARBA" id="ARBA00023235"/>
    </source>
</evidence>
<dbReference type="EMBL" id="QEFB01000007">
    <property type="protein sequence ID" value="PWC07046.1"/>
    <property type="molecule type" value="Genomic_DNA"/>
</dbReference>
<dbReference type="GO" id="GO:0031119">
    <property type="term" value="P:tRNA pseudouridine synthesis"/>
    <property type="evidence" value="ECO:0007669"/>
    <property type="project" value="UniProtKB-UniRule"/>
</dbReference>
<evidence type="ECO:0000256" key="5">
    <source>
        <dbReference type="PIRSR" id="PIRSR001430-1"/>
    </source>
</evidence>
<dbReference type="PIRSF" id="PIRSF001430">
    <property type="entry name" value="tRNA_psdUrid_synth"/>
    <property type="match status" value="1"/>
</dbReference>
<keyword evidence="3 4" id="KW-0413">Isomerase</keyword>
<dbReference type="PANTHER" id="PTHR11142">
    <property type="entry name" value="PSEUDOURIDYLATE SYNTHASE"/>
    <property type="match status" value="1"/>
</dbReference>
<feature type="compositionally biased region" description="Acidic residues" evidence="8">
    <location>
        <begin position="299"/>
        <end position="308"/>
    </location>
</feature>
<gene>
    <name evidence="4" type="primary">truA</name>
    <name evidence="10" type="ORF">DF223_08745</name>
</gene>
<evidence type="ECO:0000256" key="4">
    <source>
        <dbReference type="HAMAP-Rule" id="MF_00171"/>
    </source>
</evidence>
<dbReference type="Proteomes" id="UP000244962">
    <property type="component" value="Unassembled WGS sequence"/>
</dbReference>
<dbReference type="CDD" id="cd02570">
    <property type="entry name" value="PseudoU_synth_EcTruA"/>
    <property type="match status" value="1"/>
</dbReference>
<evidence type="ECO:0000256" key="7">
    <source>
        <dbReference type="RuleBase" id="RU003792"/>
    </source>
</evidence>
<dbReference type="GO" id="GO:0160147">
    <property type="term" value="F:tRNA pseudouridine(38-40) synthase activity"/>
    <property type="evidence" value="ECO:0007669"/>
    <property type="project" value="UniProtKB-EC"/>
</dbReference>
<comment type="catalytic activity">
    <reaction evidence="4 7">
        <text>uridine(38/39/40) in tRNA = pseudouridine(38/39/40) in tRNA</text>
        <dbReference type="Rhea" id="RHEA:22376"/>
        <dbReference type="Rhea" id="RHEA-COMP:10085"/>
        <dbReference type="Rhea" id="RHEA-COMP:10087"/>
        <dbReference type="ChEBI" id="CHEBI:65314"/>
        <dbReference type="ChEBI" id="CHEBI:65315"/>
        <dbReference type="EC" id="5.4.99.12"/>
    </reaction>
</comment>
<dbReference type="GO" id="GO:0003723">
    <property type="term" value="F:RNA binding"/>
    <property type="evidence" value="ECO:0007669"/>
    <property type="project" value="InterPro"/>
</dbReference>
<dbReference type="InterPro" id="IPR020094">
    <property type="entry name" value="TruA/RsuA/RluB/E/F_N"/>
</dbReference>
<sequence length="308" mass="33761">MDPAPTSTRFRLDIAYDGTHFAGWAKQPGLRTVQGVLEDAITTILGKQGDKILVAVAGRTDTGVHATGQVAHLDLDEERAARVRRGRPARDGLHPTGSALRRKVNGVLGQYPDVLITNARPAAPGFDARFSAIWRRYEYRISDSVSFRNPLERAQTVWHPSPLDVDRMNAAAQSLVGLHDFATYCRPREGRTTIRTLQRFGWTRDAEGVLVADVRADAFCHSMVRALVGVCVAVGEGKLEVADAERLRSEVTRSNEFAVMPARGLTLAEVGYPSDALLGQRAALTRQRRSLGDGRDPFAEFDDDDEAG</sequence>
<feature type="active site" description="Nucleophile" evidence="4 5">
    <location>
        <position position="61"/>
    </location>
</feature>
<feature type="domain" description="Pseudouridine synthase I TruA alpha/beta" evidence="9">
    <location>
        <begin position="171"/>
        <end position="273"/>
    </location>
</feature>
<evidence type="ECO:0000256" key="1">
    <source>
        <dbReference type="ARBA" id="ARBA00009375"/>
    </source>
</evidence>
<accession>A0A2U1TDU6</accession>
<dbReference type="AlphaFoldDB" id="A0A2U1TDU6"/>
<dbReference type="Gene3D" id="3.30.70.580">
    <property type="entry name" value="Pseudouridine synthase I, catalytic domain, N-terminal subdomain"/>
    <property type="match status" value="1"/>
</dbReference>
<protein>
    <recommendedName>
        <fullName evidence="4">tRNA pseudouridine synthase A</fullName>
        <ecNumber evidence="4">5.4.99.12</ecNumber>
    </recommendedName>
    <alternativeName>
        <fullName evidence="4">tRNA pseudouridine(38-40) synthase</fullName>
    </alternativeName>
    <alternativeName>
        <fullName evidence="4">tRNA pseudouridylate synthase I</fullName>
    </alternativeName>
    <alternativeName>
        <fullName evidence="4">tRNA-uridine isomerase I</fullName>
    </alternativeName>
</protein>
<comment type="subunit">
    <text evidence="4">Homodimer.</text>
</comment>
<feature type="region of interest" description="Disordered" evidence="8">
    <location>
        <begin position="287"/>
        <end position="308"/>
    </location>
</feature>
<evidence type="ECO:0000256" key="2">
    <source>
        <dbReference type="ARBA" id="ARBA00022694"/>
    </source>
</evidence>
<keyword evidence="11" id="KW-1185">Reference proteome</keyword>
<evidence type="ECO:0000259" key="9">
    <source>
        <dbReference type="Pfam" id="PF01416"/>
    </source>
</evidence>
<dbReference type="Gene3D" id="3.30.70.660">
    <property type="entry name" value="Pseudouridine synthase I, catalytic domain, C-terminal subdomain"/>
    <property type="match status" value="1"/>
</dbReference>
<comment type="caution">
    <text evidence="10">The sequence shown here is derived from an EMBL/GenBank/DDBJ whole genome shotgun (WGS) entry which is preliminary data.</text>
</comment>
<feature type="domain" description="Pseudouridine synthase I TruA alpha/beta" evidence="9">
    <location>
        <begin position="15"/>
        <end position="72"/>
    </location>
</feature>
<comment type="function">
    <text evidence="4">Formation of pseudouridine at positions 38, 39 and 40 in the anticodon stem and loop of transfer RNAs.</text>
</comment>
<dbReference type="EC" id="5.4.99.12" evidence="4"/>
<evidence type="ECO:0000256" key="6">
    <source>
        <dbReference type="PIRSR" id="PIRSR001430-2"/>
    </source>
</evidence>
<feature type="binding site" evidence="4 6">
    <location>
        <position position="137"/>
    </location>
    <ligand>
        <name>substrate</name>
    </ligand>
</feature>
<dbReference type="NCBIfam" id="TIGR00071">
    <property type="entry name" value="hisT_truA"/>
    <property type="match status" value="1"/>
</dbReference>
<dbReference type="InterPro" id="IPR020103">
    <property type="entry name" value="PsdUridine_synth_cat_dom_sf"/>
</dbReference>
<evidence type="ECO:0000256" key="8">
    <source>
        <dbReference type="SAM" id="MobiDB-lite"/>
    </source>
</evidence>
<dbReference type="InterPro" id="IPR001406">
    <property type="entry name" value="PsdUridine_synth_TruA"/>
</dbReference>
<dbReference type="PANTHER" id="PTHR11142:SF0">
    <property type="entry name" value="TRNA PSEUDOURIDINE SYNTHASE-LIKE 1"/>
    <property type="match status" value="1"/>
</dbReference>
<reference evidence="11" key="1">
    <citation type="submission" date="2018-04" db="EMBL/GenBank/DDBJ databases">
        <authorList>
            <person name="Liu S."/>
            <person name="Wang Z."/>
            <person name="Li J."/>
        </authorList>
    </citation>
    <scope>NUCLEOTIDE SEQUENCE [LARGE SCALE GENOMIC DNA]</scope>
    <source>
        <strain evidence="11">622</strain>
    </source>
</reference>
<name>A0A2U1TDU6_9MICO</name>
<dbReference type="InterPro" id="IPR020095">
    <property type="entry name" value="PsdUridine_synth_TruA_C"/>
</dbReference>
<dbReference type="RefSeq" id="WP_108962889.1">
    <property type="nucleotide sequence ID" value="NZ_QEFB01000007.1"/>
</dbReference>
<comment type="caution">
    <text evidence="4">Lacks conserved residue(s) required for the propagation of feature annotation.</text>
</comment>
<keyword evidence="2 4" id="KW-0819">tRNA processing</keyword>